<sequence>MKSMSNTSGHYGMLQGADAAGDSRVFGVAATIAVLVVWAVVGFKMAGPEIKAAVLSHLSAASQPMPAQSSASAPAPRADTPAHGLAMGEH</sequence>
<protein>
    <submittedName>
        <fullName evidence="3">Uncharacterized protein</fullName>
    </submittedName>
</protein>
<dbReference type="AlphaFoldDB" id="A0A7X0PJP8"/>
<evidence type="ECO:0000313" key="4">
    <source>
        <dbReference type="Proteomes" id="UP000575083"/>
    </source>
</evidence>
<comment type="caution">
    <text evidence="3">The sequence shown here is derived from an EMBL/GenBank/DDBJ whole genome shotgun (WGS) entry which is preliminary data.</text>
</comment>
<keyword evidence="2" id="KW-0472">Membrane</keyword>
<reference evidence="3 4" key="1">
    <citation type="submission" date="2020-08" db="EMBL/GenBank/DDBJ databases">
        <title>Functional genomics of gut bacteria from endangered species of beetles.</title>
        <authorList>
            <person name="Carlos-Shanley C."/>
        </authorList>
    </citation>
    <scope>NUCLEOTIDE SEQUENCE [LARGE SCALE GENOMIC DNA]</scope>
    <source>
        <strain evidence="3 4">S00198</strain>
    </source>
</reference>
<evidence type="ECO:0000256" key="2">
    <source>
        <dbReference type="SAM" id="Phobius"/>
    </source>
</evidence>
<evidence type="ECO:0000313" key="3">
    <source>
        <dbReference type="EMBL" id="MBB6563170.1"/>
    </source>
</evidence>
<dbReference type="EMBL" id="JACHLK010000017">
    <property type="protein sequence ID" value="MBB6563170.1"/>
    <property type="molecule type" value="Genomic_DNA"/>
</dbReference>
<organism evidence="3 4">
    <name type="scientific">Acidovorax soli</name>
    <dbReference type="NCBI Taxonomy" id="592050"/>
    <lineage>
        <taxon>Bacteria</taxon>
        <taxon>Pseudomonadati</taxon>
        <taxon>Pseudomonadota</taxon>
        <taxon>Betaproteobacteria</taxon>
        <taxon>Burkholderiales</taxon>
        <taxon>Comamonadaceae</taxon>
        <taxon>Acidovorax</taxon>
    </lineage>
</organism>
<feature type="region of interest" description="Disordered" evidence="1">
    <location>
        <begin position="65"/>
        <end position="90"/>
    </location>
</feature>
<proteinExistence type="predicted"/>
<dbReference type="Proteomes" id="UP000575083">
    <property type="component" value="Unassembled WGS sequence"/>
</dbReference>
<evidence type="ECO:0000256" key="1">
    <source>
        <dbReference type="SAM" id="MobiDB-lite"/>
    </source>
</evidence>
<accession>A0A7X0PJP8</accession>
<name>A0A7X0PJP8_9BURK</name>
<gene>
    <name evidence="3" type="ORF">HNP48_005889</name>
</gene>
<feature type="transmembrane region" description="Helical" evidence="2">
    <location>
        <begin position="25"/>
        <end position="43"/>
    </location>
</feature>
<dbReference type="RefSeq" id="WP_184863917.1">
    <property type="nucleotide sequence ID" value="NZ_JACHLK010000017.1"/>
</dbReference>
<keyword evidence="2" id="KW-1133">Transmembrane helix</keyword>
<feature type="compositionally biased region" description="Low complexity" evidence="1">
    <location>
        <begin position="65"/>
        <end position="82"/>
    </location>
</feature>
<keyword evidence="2" id="KW-0812">Transmembrane</keyword>
<keyword evidence="4" id="KW-1185">Reference proteome</keyword>